<dbReference type="GO" id="GO:0005615">
    <property type="term" value="C:extracellular space"/>
    <property type="evidence" value="ECO:0000318"/>
    <property type="project" value="GO_Central"/>
</dbReference>
<evidence type="ECO:0000313" key="6">
    <source>
        <dbReference type="Proteomes" id="UP000001449"/>
    </source>
</evidence>
<dbReference type="PANTHER" id="PTHR11705:SF119">
    <property type="entry name" value="OS02G0119300 PROTEIN"/>
    <property type="match status" value="1"/>
</dbReference>
<dbReference type="AlphaFoldDB" id="B8LEJ7"/>
<dbReference type="Gene3D" id="3.40.630.10">
    <property type="entry name" value="Zn peptidases"/>
    <property type="match status" value="1"/>
</dbReference>
<dbReference type="InterPro" id="IPR000834">
    <property type="entry name" value="Peptidase_M14"/>
</dbReference>
<evidence type="ECO:0000256" key="2">
    <source>
        <dbReference type="ARBA" id="ARBA00005988"/>
    </source>
</evidence>
<dbReference type="GO" id="GO:0004181">
    <property type="term" value="F:metallocarboxypeptidase activity"/>
    <property type="evidence" value="ECO:0000318"/>
    <property type="project" value="GO_Central"/>
</dbReference>
<dbReference type="RefSeq" id="XP_002297454.1">
    <property type="nucleotide sequence ID" value="XM_002297418.1"/>
</dbReference>
<evidence type="ECO:0000313" key="5">
    <source>
        <dbReference type="EMBL" id="EED86271.1"/>
    </source>
</evidence>
<proteinExistence type="inferred from homology"/>
<reference evidence="5 6" key="2">
    <citation type="journal article" date="2008" name="Nature">
        <title>The Phaeodactylum genome reveals the evolutionary history of diatom genomes.</title>
        <authorList>
            <person name="Bowler C."/>
            <person name="Allen A.E."/>
            <person name="Badger J.H."/>
            <person name="Grimwood J."/>
            <person name="Jabbari K."/>
            <person name="Kuo A."/>
            <person name="Maheswari U."/>
            <person name="Martens C."/>
            <person name="Maumus F."/>
            <person name="Otillar R.P."/>
            <person name="Rayko E."/>
            <person name="Salamov A."/>
            <person name="Vandepoele K."/>
            <person name="Beszteri B."/>
            <person name="Gruber A."/>
            <person name="Heijde M."/>
            <person name="Katinka M."/>
            <person name="Mock T."/>
            <person name="Valentin K."/>
            <person name="Verret F."/>
            <person name="Berges J.A."/>
            <person name="Brownlee C."/>
            <person name="Cadoret J.P."/>
            <person name="Chiovitti A."/>
            <person name="Choi C.J."/>
            <person name="Coesel S."/>
            <person name="De Martino A."/>
            <person name="Detter J.C."/>
            <person name="Durkin C."/>
            <person name="Falciatore A."/>
            <person name="Fournet J."/>
            <person name="Haruta M."/>
            <person name="Huysman M.J."/>
            <person name="Jenkins B.D."/>
            <person name="Jiroutova K."/>
            <person name="Jorgensen R.E."/>
            <person name="Joubert Y."/>
            <person name="Kaplan A."/>
            <person name="Kroger N."/>
            <person name="Kroth P.G."/>
            <person name="La Roche J."/>
            <person name="Lindquist E."/>
            <person name="Lommer M."/>
            <person name="Martin-Jezequel V."/>
            <person name="Lopez P.J."/>
            <person name="Lucas S."/>
            <person name="Mangogna M."/>
            <person name="McGinnis K."/>
            <person name="Medlin L.K."/>
            <person name="Montsant A."/>
            <person name="Oudot-Le Secq M.P."/>
            <person name="Napoli C."/>
            <person name="Obornik M."/>
            <person name="Parker M.S."/>
            <person name="Petit J.L."/>
            <person name="Porcel B.M."/>
            <person name="Poulsen N."/>
            <person name="Robison M."/>
            <person name="Rychlewski L."/>
            <person name="Rynearson T.A."/>
            <person name="Schmutz J."/>
            <person name="Shapiro H."/>
            <person name="Siaut M."/>
            <person name="Stanley M."/>
            <person name="Sussman M.R."/>
            <person name="Taylor A.R."/>
            <person name="Vardi A."/>
            <person name="von Dassow P."/>
            <person name="Vyverman W."/>
            <person name="Willis A."/>
            <person name="Wyrwicz L.S."/>
            <person name="Rokhsar D.S."/>
            <person name="Weissenbach J."/>
            <person name="Armbrust E.V."/>
            <person name="Green B.R."/>
            <person name="Van de Peer Y."/>
            <person name="Grigoriev I.V."/>
        </authorList>
    </citation>
    <scope>NUCLEOTIDE SEQUENCE [LARGE SCALE GENOMIC DNA]</scope>
    <source>
        <strain evidence="5 6">CCMP1335</strain>
    </source>
</reference>
<sequence length="222" mass="25032">GKKGKMLATAGIHARELTTGETLTRFAEYLLQNYGADPEVTWVLDYTEIHLILHANPDGRIYIESEGGMWKKNRNNATNCNHRRFGVDNNRNFPFKWGGCIATDESRCSTSDDCSSVVYRGKYRRSEQETKAILDYALSIFPASQRNETVQKAEVDADTPFSDTNEGIYLDLHSHGSDIGWPWGYKNVRSPNDDGLGSLGRKFASFNGYSLWAPEMSNRVCE</sequence>
<dbReference type="InParanoid" id="B8LEJ7"/>
<keyword evidence="6" id="KW-1185">Reference proteome</keyword>
<dbReference type="HOGENOM" id="CLU_1248220_0_0_1"/>
<dbReference type="PANTHER" id="PTHR11705">
    <property type="entry name" value="PROTEASE FAMILY M14 CARBOXYPEPTIDASE A,B"/>
    <property type="match status" value="1"/>
</dbReference>
<dbReference type="eggNOG" id="KOG2650">
    <property type="taxonomic scope" value="Eukaryota"/>
</dbReference>
<organism evidence="5 6">
    <name type="scientific">Thalassiosira pseudonana</name>
    <name type="common">Marine diatom</name>
    <name type="synonym">Cyclotella nana</name>
    <dbReference type="NCBI Taxonomy" id="35128"/>
    <lineage>
        <taxon>Eukaryota</taxon>
        <taxon>Sar</taxon>
        <taxon>Stramenopiles</taxon>
        <taxon>Ochrophyta</taxon>
        <taxon>Bacillariophyta</taxon>
        <taxon>Coscinodiscophyceae</taxon>
        <taxon>Thalassiosirophycidae</taxon>
        <taxon>Thalassiosirales</taxon>
        <taxon>Thalassiosiraceae</taxon>
        <taxon>Thalassiosira</taxon>
    </lineage>
</organism>
<evidence type="ECO:0000259" key="4">
    <source>
        <dbReference type="PROSITE" id="PS52035"/>
    </source>
</evidence>
<comment type="caution">
    <text evidence="3">Lacks conserved residue(s) required for the propagation of feature annotation.</text>
</comment>
<dbReference type="GeneID" id="7446021"/>
<feature type="domain" description="Peptidase M14" evidence="4">
    <location>
        <begin position="1"/>
        <end position="222"/>
    </location>
</feature>
<dbReference type="PROSITE" id="PS52035">
    <property type="entry name" value="PEPTIDASE_M14"/>
    <property type="match status" value="1"/>
</dbReference>
<protein>
    <recommendedName>
        <fullName evidence="4">Peptidase M14 domain-containing protein</fullName>
    </recommendedName>
</protein>
<dbReference type="SMART" id="SM00631">
    <property type="entry name" value="Zn_pept"/>
    <property type="match status" value="1"/>
</dbReference>
<comment type="similarity">
    <text evidence="2 3">Belongs to the peptidase M14 family.</text>
</comment>
<dbReference type="KEGG" id="tps:THAPSDRAFT_bd894"/>
<reference evidence="5 6" key="1">
    <citation type="journal article" date="2004" name="Science">
        <title>The genome of the diatom Thalassiosira pseudonana: ecology, evolution, and metabolism.</title>
        <authorList>
            <person name="Armbrust E.V."/>
            <person name="Berges J.A."/>
            <person name="Bowler C."/>
            <person name="Green B.R."/>
            <person name="Martinez D."/>
            <person name="Putnam N.H."/>
            <person name="Zhou S."/>
            <person name="Allen A.E."/>
            <person name="Apt K.E."/>
            <person name="Bechner M."/>
            <person name="Brzezinski M.A."/>
            <person name="Chaal B.K."/>
            <person name="Chiovitti A."/>
            <person name="Davis A.K."/>
            <person name="Demarest M.S."/>
            <person name="Detter J.C."/>
            <person name="Glavina T."/>
            <person name="Goodstein D."/>
            <person name="Hadi M.Z."/>
            <person name="Hellsten U."/>
            <person name="Hildebrand M."/>
            <person name="Jenkins B.D."/>
            <person name="Jurka J."/>
            <person name="Kapitonov V.V."/>
            <person name="Kroger N."/>
            <person name="Lau W.W."/>
            <person name="Lane T.W."/>
            <person name="Larimer F.W."/>
            <person name="Lippmeier J.C."/>
            <person name="Lucas S."/>
            <person name="Medina M."/>
            <person name="Montsant A."/>
            <person name="Obornik M."/>
            <person name="Parker M.S."/>
            <person name="Palenik B."/>
            <person name="Pazour G.J."/>
            <person name="Richardson P.M."/>
            <person name="Rynearson T.A."/>
            <person name="Saito M.A."/>
            <person name="Schwartz D.C."/>
            <person name="Thamatrakoln K."/>
            <person name="Valentin K."/>
            <person name="Vardi A."/>
            <person name="Wilkerson F.P."/>
            <person name="Rokhsar D.S."/>
        </authorList>
    </citation>
    <scope>NUCLEOTIDE SEQUENCE [LARGE SCALE GENOMIC DNA]</scope>
    <source>
        <strain evidence="5 6">CCMP1335</strain>
    </source>
</reference>
<gene>
    <name evidence="5" type="ORF">THAPSDRAFT_bd894</name>
</gene>
<dbReference type="Pfam" id="PF00246">
    <property type="entry name" value="Peptidase_M14"/>
    <property type="match status" value="1"/>
</dbReference>
<dbReference type="GO" id="GO:0006508">
    <property type="term" value="P:proteolysis"/>
    <property type="evidence" value="ECO:0000318"/>
    <property type="project" value="GO_Central"/>
</dbReference>
<dbReference type="GO" id="GO:0008270">
    <property type="term" value="F:zinc ion binding"/>
    <property type="evidence" value="ECO:0007669"/>
    <property type="project" value="InterPro"/>
</dbReference>
<feature type="non-terminal residue" evidence="5">
    <location>
        <position position="1"/>
    </location>
</feature>
<name>B8LEJ7_THAPS</name>
<dbReference type="Proteomes" id="UP000001449">
    <property type="component" value="Unassembled WGS sequence"/>
</dbReference>
<dbReference type="PaxDb" id="35128-Thapsdraft894"/>
<comment type="cofactor">
    <cofactor evidence="1">
        <name>Zn(2+)</name>
        <dbReference type="ChEBI" id="CHEBI:29105"/>
    </cofactor>
</comment>
<dbReference type="SUPFAM" id="SSF53187">
    <property type="entry name" value="Zn-dependent exopeptidases"/>
    <property type="match status" value="1"/>
</dbReference>
<dbReference type="EMBL" id="DS999441">
    <property type="protein sequence ID" value="EED86271.1"/>
    <property type="molecule type" value="Genomic_DNA"/>
</dbReference>
<feature type="non-terminal residue" evidence="5">
    <location>
        <position position="222"/>
    </location>
</feature>
<accession>B8LEJ7</accession>
<evidence type="ECO:0000256" key="1">
    <source>
        <dbReference type="ARBA" id="ARBA00001947"/>
    </source>
</evidence>
<evidence type="ECO:0000256" key="3">
    <source>
        <dbReference type="PROSITE-ProRule" id="PRU01379"/>
    </source>
</evidence>